<evidence type="ECO:0008006" key="6">
    <source>
        <dbReference type="Google" id="ProtNLM"/>
    </source>
</evidence>
<dbReference type="PRINTS" id="PR00463">
    <property type="entry name" value="EP450I"/>
</dbReference>
<dbReference type="PANTHER" id="PTHR24293:SF0">
    <property type="entry name" value="CYP46A1 PROTEIN-RELATED"/>
    <property type="match status" value="1"/>
</dbReference>
<dbReference type="InterPro" id="IPR036396">
    <property type="entry name" value="Cyt_P450_sf"/>
</dbReference>
<evidence type="ECO:0000256" key="3">
    <source>
        <dbReference type="SAM" id="Phobius"/>
    </source>
</evidence>
<evidence type="ECO:0000313" key="4">
    <source>
        <dbReference type="EMBL" id="CAH3150103.1"/>
    </source>
</evidence>
<comment type="caution">
    <text evidence="4">The sequence shown here is derived from an EMBL/GenBank/DDBJ whole genome shotgun (WGS) entry which is preliminary data.</text>
</comment>
<keyword evidence="5" id="KW-1185">Reference proteome</keyword>
<dbReference type="Pfam" id="PF00067">
    <property type="entry name" value="p450"/>
    <property type="match status" value="2"/>
</dbReference>
<dbReference type="InterPro" id="IPR017972">
    <property type="entry name" value="Cyt_P450_CS"/>
</dbReference>
<sequence>MPLVYFVSEMALAFVLSAIFIAIVSLLGLIFTAFSIYLVYIHWRFSHIPGPKRDSFFLGNVPLFRRERENGKIMSELMQELHSIYGPVVLMWGFHRPFLSVSDRELAKKCLITLNLPKNPRVYGNLGYPFGHRLMGRSLVTETDHGVWQKQRALLNPAFHRRYLMNLMSAFNNSCDLFLAKLDEMADGETVVDMAEEFARVTLDVIGTAGLFRGWRVAFDIDVNVIGDPNSPFPSAVSKGLKGAQESIRTPFPQLLGLVFPSQSGLAEAIKFIREFAGNVIKERQEAVLRGDETPNDILAHILKVAESESSLSFEDLIDQFVTFFFAGQETTSNQLSFTLFEILKHPDVENRLDQHDLNLLLNISNNYYTIKLFDLQIDIGWWCFFKFLAKKNCSSPLMLIVLHRIVQEIETVLGSRQFVEHKDLGNLQYLGQTLKEGLRLHPPVGGTTRITTKEENLGGFTIPAGTSINVSWFILQRLSDAWSEPEKFDPDRFSPEKQIPPSVYYPFSVGPRTCIGQTFAQFEARVLMARLLQEFELTLLPGQHKMIHEERLTLRPKGGVLCTIKRRGLKQE</sequence>
<keyword evidence="2" id="KW-0560">Oxidoreductase</keyword>
<dbReference type="EMBL" id="CALNXK010000088">
    <property type="protein sequence ID" value="CAH3150103.1"/>
    <property type="molecule type" value="Genomic_DNA"/>
</dbReference>
<evidence type="ECO:0000256" key="2">
    <source>
        <dbReference type="RuleBase" id="RU000461"/>
    </source>
</evidence>
<evidence type="ECO:0000256" key="1">
    <source>
        <dbReference type="ARBA" id="ARBA00010617"/>
    </source>
</evidence>
<keyword evidence="2" id="KW-0479">Metal-binding</keyword>
<dbReference type="SUPFAM" id="SSF48264">
    <property type="entry name" value="Cytochrome P450"/>
    <property type="match status" value="1"/>
</dbReference>
<keyword evidence="2" id="KW-0503">Monooxygenase</keyword>
<evidence type="ECO:0000313" key="5">
    <source>
        <dbReference type="Proteomes" id="UP001159405"/>
    </source>
</evidence>
<dbReference type="PROSITE" id="PS00086">
    <property type="entry name" value="CYTOCHROME_P450"/>
    <property type="match status" value="1"/>
</dbReference>
<keyword evidence="2" id="KW-0349">Heme</keyword>
<accession>A0ABN8PSR6</accession>
<dbReference type="InterPro" id="IPR002401">
    <property type="entry name" value="Cyt_P450_E_grp-I"/>
</dbReference>
<name>A0ABN8PSR6_9CNID</name>
<dbReference type="PRINTS" id="PR00385">
    <property type="entry name" value="P450"/>
</dbReference>
<dbReference type="InterPro" id="IPR039983">
    <property type="entry name" value="CYP46A1"/>
</dbReference>
<comment type="similarity">
    <text evidence="1 2">Belongs to the cytochrome P450 family.</text>
</comment>
<proteinExistence type="inferred from homology"/>
<dbReference type="Proteomes" id="UP001159405">
    <property type="component" value="Unassembled WGS sequence"/>
</dbReference>
<keyword evidence="3" id="KW-1133">Transmembrane helix</keyword>
<dbReference type="InterPro" id="IPR001128">
    <property type="entry name" value="Cyt_P450"/>
</dbReference>
<dbReference type="Gene3D" id="1.10.630.10">
    <property type="entry name" value="Cytochrome P450"/>
    <property type="match status" value="1"/>
</dbReference>
<dbReference type="PANTHER" id="PTHR24293">
    <property type="entry name" value="CYTOCHROME P450 FAMILY 46 SUBFAMILY A"/>
    <property type="match status" value="1"/>
</dbReference>
<keyword evidence="3" id="KW-0812">Transmembrane</keyword>
<dbReference type="CDD" id="cd20613">
    <property type="entry name" value="CYP46A1-like"/>
    <property type="match status" value="1"/>
</dbReference>
<reference evidence="4 5" key="1">
    <citation type="submission" date="2022-05" db="EMBL/GenBank/DDBJ databases">
        <authorList>
            <consortium name="Genoscope - CEA"/>
            <person name="William W."/>
        </authorList>
    </citation>
    <scope>NUCLEOTIDE SEQUENCE [LARGE SCALE GENOMIC DNA]</scope>
</reference>
<protein>
    <recommendedName>
        <fullName evidence="6">Cytochrome P450</fullName>
    </recommendedName>
</protein>
<gene>
    <name evidence="4" type="ORF">PLOB_00047257</name>
</gene>
<feature type="transmembrane region" description="Helical" evidence="3">
    <location>
        <begin position="12"/>
        <end position="43"/>
    </location>
</feature>
<keyword evidence="3" id="KW-0472">Membrane</keyword>
<organism evidence="4 5">
    <name type="scientific">Porites lobata</name>
    <dbReference type="NCBI Taxonomy" id="104759"/>
    <lineage>
        <taxon>Eukaryota</taxon>
        <taxon>Metazoa</taxon>
        <taxon>Cnidaria</taxon>
        <taxon>Anthozoa</taxon>
        <taxon>Hexacorallia</taxon>
        <taxon>Scleractinia</taxon>
        <taxon>Fungiina</taxon>
        <taxon>Poritidae</taxon>
        <taxon>Porites</taxon>
    </lineage>
</organism>
<keyword evidence="2" id="KW-0408">Iron</keyword>